<dbReference type="NCBIfam" id="TIGR02532">
    <property type="entry name" value="IV_pilin_GFxxxE"/>
    <property type="match status" value="1"/>
</dbReference>
<keyword evidence="2" id="KW-1133">Transmembrane helix</keyword>
<dbReference type="SUPFAM" id="SSF54523">
    <property type="entry name" value="Pili subunits"/>
    <property type="match status" value="1"/>
</dbReference>
<sequence>MSTTKKGFTLLELVIVIGILAILAAVSVLVLNPAQILARSRDTTRSTDLVAIKDSLNLYVTDVSSPDMDGGTNSCSTLCYTAATGVAVNCGSRHGTKTTTEDATREVDSNGWVPVNLTAVSTGAPLAVLPVDPTNNTTYFYSYACDNTAKTFELNANMESTTYANGGTDDKESKDGGNNADILEVGTDSGLDL</sequence>
<proteinExistence type="predicted"/>
<organism evidence="3 4">
    <name type="scientific">Candidatus Harrisonbacteria bacterium RIFCSPHIGHO2_02_FULL_42_16</name>
    <dbReference type="NCBI Taxonomy" id="1798404"/>
    <lineage>
        <taxon>Bacteria</taxon>
        <taxon>Candidatus Harrisoniibacteriota</taxon>
    </lineage>
</organism>
<dbReference type="Gene3D" id="3.30.700.10">
    <property type="entry name" value="Glycoprotein, Type 4 Pilin"/>
    <property type="match status" value="1"/>
</dbReference>
<keyword evidence="2" id="KW-0472">Membrane</keyword>
<reference evidence="3 4" key="1">
    <citation type="journal article" date="2016" name="Nat. Commun.">
        <title>Thousands of microbial genomes shed light on interconnected biogeochemical processes in an aquifer system.</title>
        <authorList>
            <person name="Anantharaman K."/>
            <person name="Brown C.T."/>
            <person name="Hug L.A."/>
            <person name="Sharon I."/>
            <person name="Castelle C.J."/>
            <person name="Probst A.J."/>
            <person name="Thomas B.C."/>
            <person name="Singh A."/>
            <person name="Wilkins M.J."/>
            <person name="Karaoz U."/>
            <person name="Brodie E.L."/>
            <person name="Williams K.H."/>
            <person name="Hubbard S.S."/>
            <person name="Banfield J.F."/>
        </authorList>
    </citation>
    <scope>NUCLEOTIDE SEQUENCE [LARGE SCALE GENOMIC DNA]</scope>
</reference>
<dbReference type="Proteomes" id="UP000177960">
    <property type="component" value="Unassembled WGS sequence"/>
</dbReference>
<dbReference type="InterPro" id="IPR045584">
    <property type="entry name" value="Pilin-like"/>
</dbReference>
<comment type="caution">
    <text evidence="3">The sequence shown here is derived from an EMBL/GenBank/DDBJ whole genome shotgun (WGS) entry which is preliminary data.</text>
</comment>
<dbReference type="EMBL" id="MHJG01000010">
    <property type="protein sequence ID" value="OGY64073.1"/>
    <property type="molecule type" value="Genomic_DNA"/>
</dbReference>
<evidence type="ECO:0000256" key="1">
    <source>
        <dbReference type="SAM" id="MobiDB-lite"/>
    </source>
</evidence>
<gene>
    <name evidence="3" type="ORF">A3B92_01860</name>
</gene>
<protein>
    <recommendedName>
        <fullName evidence="5">Type II secretion system protein GspG C-terminal domain-containing protein</fullName>
    </recommendedName>
</protein>
<evidence type="ECO:0008006" key="5">
    <source>
        <dbReference type="Google" id="ProtNLM"/>
    </source>
</evidence>
<evidence type="ECO:0000313" key="4">
    <source>
        <dbReference type="Proteomes" id="UP000177960"/>
    </source>
</evidence>
<dbReference type="PROSITE" id="PS00409">
    <property type="entry name" value="PROKAR_NTER_METHYL"/>
    <property type="match status" value="1"/>
</dbReference>
<feature type="region of interest" description="Disordered" evidence="1">
    <location>
        <begin position="163"/>
        <end position="193"/>
    </location>
</feature>
<name>A0A1G1ZHL5_9BACT</name>
<evidence type="ECO:0000256" key="2">
    <source>
        <dbReference type="SAM" id="Phobius"/>
    </source>
</evidence>
<evidence type="ECO:0000313" key="3">
    <source>
        <dbReference type="EMBL" id="OGY64073.1"/>
    </source>
</evidence>
<dbReference type="AlphaFoldDB" id="A0A1G1ZHL5"/>
<dbReference type="Pfam" id="PF07963">
    <property type="entry name" value="N_methyl"/>
    <property type="match status" value="1"/>
</dbReference>
<feature type="transmembrane region" description="Helical" evidence="2">
    <location>
        <begin position="7"/>
        <end position="31"/>
    </location>
</feature>
<dbReference type="InterPro" id="IPR012902">
    <property type="entry name" value="N_methyl_site"/>
</dbReference>
<keyword evidence="2" id="KW-0812">Transmembrane</keyword>
<dbReference type="STRING" id="1798404.A3B92_01860"/>
<accession>A0A1G1ZHL5</accession>